<reference evidence="7" key="1">
    <citation type="submission" date="2017-06" db="EMBL/GenBank/DDBJ databases">
        <authorList>
            <person name="Varghese N."/>
            <person name="Submissions S."/>
        </authorList>
    </citation>
    <scope>NUCLEOTIDE SEQUENCE [LARGE SCALE GENOMIC DNA]</scope>
    <source>
        <strain evidence="7">DSM 137</strain>
    </source>
</reference>
<dbReference type="Proteomes" id="UP000198418">
    <property type="component" value="Unassembled WGS sequence"/>
</dbReference>
<proteinExistence type="predicted"/>
<dbReference type="Gene3D" id="3.40.1090.10">
    <property type="entry name" value="Cytosolic phospholipase A2 catalytic domain"/>
    <property type="match status" value="2"/>
</dbReference>
<dbReference type="Pfam" id="PF01734">
    <property type="entry name" value="Patatin"/>
    <property type="match status" value="1"/>
</dbReference>
<evidence type="ECO:0000256" key="2">
    <source>
        <dbReference type="ARBA" id="ARBA00022963"/>
    </source>
</evidence>
<dbReference type="PANTHER" id="PTHR14226:SF76">
    <property type="entry name" value="NTE FAMILY PROTEIN RSSA"/>
    <property type="match status" value="1"/>
</dbReference>
<dbReference type="InterPro" id="IPR016035">
    <property type="entry name" value="Acyl_Trfase/lysoPLipase"/>
</dbReference>
<name>A0A212Q6J8_RHOAC</name>
<dbReference type="PROSITE" id="PS51635">
    <property type="entry name" value="PNPLA"/>
    <property type="match status" value="1"/>
</dbReference>
<keyword evidence="2 4" id="KW-0442">Lipid degradation</keyword>
<evidence type="ECO:0000256" key="3">
    <source>
        <dbReference type="ARBA" id="ARBA00023098"/>
    </source>
</evidence>
<organism evidence="6 7">
    <name type="scientific">Rhodoblastus acidophilus</name>
    <name type="common">Rhodopseudomonas acidophila</name>
    <dbReference type="NCBI Taxonomy" id="1074"/>
    <lineage>
        <taxon>Bacteria</taxon>
        <taxon>Pseudomonadati</taxon>
        <taxon>Pseudomonadota</taxon>
        <taxon>Alphaproteobacteria</taxon>
        <taxon>Hyphomicrobiales</taxon>
        <taxon>Rhodoblastaceae</taxon>
        <taxon>Rhodoblastus</taxon>
    </lineage>
</organism>
<feature type="short sequence motif" description="GXSXG" evidence="4">
    <location>
        <begin position="69"/>
        <end position="73"/>
    </location>
</feature>
<comment type="caution">
    <text evidence="4">Lacks conserved residue(s) required for the propagation of feature annotation.</text>
</comment>
<evidence type="ECO:0000313" key="6">
    <source>
        <dbReference type="EMBL" id="SNB54920.1"/>
    </source>
</evidence>
<evidence type="ECO:0000313" key="7">
    <source>
        <dbReference type="Proteomes" id="UP000198418"/>
    </source>
</evidence>
<accession>A0A212Q6J8</accession>
<keyword evidence="1 4" id="KW-0378">Hydrolase</keyword>
<dbReference type="SUPFAM" id="SSF52151">
    <property type="entry name" value="FabD/lysophospholipase-like"/>
    <property type="match status" value="1"/>
</dbReference>
<feature type="active site" description="Proton acceptor" evidence="4">
    <location>
        <position position="185"/>
    </location>
</feature>
<evidence type="ECO:0000259" key="5">
    <source>
        <dbReference type="PROSITE" id="PS51635"/>
    </source>
</evidence>
<feature type="active site" description="Nucleophile" evidence="4">
    <location>
        <position position="71"/>
    </location>
</feature>
<dbReference type="AlphaFoldDB" id="A0A212Q6J8"/>
<keyword evidence="7" id="KW-1185">Reference proteome</keyword>
<dbReference type="InterPro" id="IPR050301">
    <property type="entry name" value="NTE"/>
</dbReference>
<dbReference type="OrthoDB" id="5290098at2"/>
<keyword evidence="3 4" id="KW-0443">Lipid metabolism</keyword>
<dbReference type="InterPro" id="IPR002641">
    <property type="entry name" value="PNPLA_dom"/>
</dbReference>
<dbReference type="EMBL" id="FYDG01000001">
    <property type="protein sequence ID" value="SNB54920.1"/>
    <property type="molecule type" value="Genomic_DNA"/>
</dbReference>
<dbReference type="PANTHER" id="PTHR14226">
    <property type="entry name" value="NEUROPATHY TARGET ESTERASE/SWISS CHEESE D.MELANOGASTER"/>
    <property type="match status" value="1"/>
</dbReference>
<dbReference type="GO" id="GO:0016787">
    <property type="term" value="F:hydrolase activity"/>
    <property type="evidence" value="ECO:0007669"/>
    <property type="project" value="UniProtKB-UniRule"/>
</dbReference>
<feature type="short sequence motif" description="DGA/G" evidence="4">
    <location>
        <begin position="185"/>
        <end position="187"/>
    </location>
</feature>
<protein>
    <submittedName>
        <fullName evidence="6">NTE family protein</fullName>
    </submittedName>
</protein>
<feature type="domain" description="PNPLA" evidence="5">
    <location>
        <begin position="38"/>
        <end position="198"/>
    </location>
</feature>
<sequence>MFGLNWKNFERPGESLSAAGGGGAAVAVKTERRPRIGLALGAGAARGWSHIGVLQELDARRIPIDVIAGSSIGAVVGGCYAGGKLADLEAFARSLTKRRMISLMDLSFSGAGMLAGAKLRDELCRALAGQRIEDLPLQFGAVATEIGLGHEVWLRRGDLVQAIRASYALPGIFEPVRFDDRWLFDGALVNPVPVTLCRAMGAEIVVAVNLIGDAAYRGALISDLGGKGPLEPASKDEGAAPAPAPANDARRLRRQFLPGANGAPGIATALLEAFNITQDRIARSRLAGDPPDVLINARLAKIGFFEFHRAEELIALGREAARRALDDIAEMATLERKLHEMA</sequence>
<evidence type="ECO:0000256" key="4">
    <source>
        <dbReference type="PROSITE-ProRule" id="PRU01161"/>
    </source>
</evidence>
<dbReference type="GO" id="GO:0016042">
    <property type="term" value="P:lipid catabolic process"/>
    <property type="evidence" value="ECO:0007669"/>
    <property type="project" value="UniProtKB-UniRule"/>
</dbReference>
<gene>
    <name evidence="6" type="ORF">SAMN06265338_101423</name>
</gene>
<evidence type="ECO:0000256" key="1">
    <source>
        <dbReference type="ARBA" id="ARBA00022801"/>
    </source>
</evidence>
<dbReference type="RefSeq" id="WP_088518900.1">
    <property type="nucleotide sequence ID" value="NZ_FYDG01000001.1"/>
</dbReference>